<evidence type="ECO:0000256" key="6">
    <source>
        <dbReference type="ARBA" id="ARBA00022737"/>
    </source>
</evidence>
<dbReference type="GO" id="GO:0045503">
    <property type="term" value="F:dynein light chain binding"/>
    <property type="evidence" value="ECO:0007669"/>
    <property type="project" value="TreeGrafter"/>
</dbReference>
<dbReference type="AlphaFoldDB" id="A0A8T0E409"/>
<evidence type="ECO:0000256" key="2">
    <source>
        <dbReference type="ARBA" id="ARBA00011059"/>
    </source>
</evidence>
<dbReference type="GO" id="GO:0003341">
    <property type="term" value="P:cilium movement"/>
    <property type="evidence" value="ECO:0007669"/>
    <property type="project" value="TreeGrafter"/>
</dbReference>
<evidence type="ECO:0000256" key="11">
    <source>
        <dbReference type="ARBA" id="ARBA00023273"/>
    </source>
</evidence>
<evidence type="ECO:0000256" key="9">
    <source>
        <dbReference type="ARBA" id="ARBA00023175"/>
    </source>
</evidence>
<dbReference type="GO" id="GO:0036157">
    <property type="term" value="C:outer dynein arm"/>
    <property type="evidence" value="ECO:0007669"/>
    <property type="project" value="TreeGrafter"/>
</dbReference>
<keyword evidence="8" id="KW-0969">Cilium</keyword>
<evidence type="ECO:0000256" key="10">
    <source>
        <dbReference type="ARBA" id="ARBA00023212"/>
    </source>
</evidence>
<reference evidence="12" key="1">
    <citation type="journal article" date="2020" name="bioRxiv">
        <title>Chromosome-level reference genome of the European wasp spider Argiope bruennichi: a resource for studies on range expansion and evolutionary adaptation.</title>
        <authorList>
            <person name="Sheffer M.M."/>
            <person name="Hoppe A."/>
            <person name="Krehenwinkel H."/>
            <person name="Uhl G."/>
            <person name="Kuss A.W."/>
            <person name="Jensen L."/>
            <person name="Jensen C."/>
            <person name="Gillespie R.G."/>
            <person name="Hoff K.J."/>
            <person name="Prost S."/>
        </authorList>
    </citation>
    <scope>NUCLEOTIDE SEQUENCE</scope>
</reference>
<keyword evidence="4" id="KW-0853">WD repeat</keyword>
<comment type="similarity">
    <text evidence="2">Belongs to the dynein intermediate chain family.</text>
</comment>
<dbReference type="PANTHER" id="PTHR12442:SF7">
    <property type="entry name" value="DYNEIN AXONEMAL INTERMEDIATE CHAIN 2"/>
    <property type="match status" value="1"/>
</dbReference>
<dbReference type="InterPro" id="IPR015943">
    <property type="entry name" value="WD40/YVTN_repeat-like_dom_sf"/>
</dbReference>
<evidence type="ECO:0000256" key="3">
    <source>
        <dbReference type="ARBA" id="ARBA00022490"/>
    </source>
</evidence>
<keyword evidence="10" id="KW-0206">Cytoskeleton</keyword>
<name>A0A8T0E409_ARGBR</name>
<evidence type="ECO:0000256" key="7">
    <source>
        <dbReference type="ARBA" id="ARBA00023017"/>
    </source>
</evidence>
<sequence>MDISYIYTQKRKEFGKPCTFTDIGPILLVDIDPDPEFQDEFYVVSSMDREVDNTKKFCAHEVNTVSYPTVSRGMKHTEGGWPAGVDIEDEDSVTRFRKKIEKDKGYVNSIKSLADVVEQVIMENNSIDIYEEYFSGERIKEKDEIDFQVVNVFGDPDKIARKLVDISWSEDSRKIAAAYSIDGLDIPATDICLDSYVWDLENCLHPFCVLKPELSINCLEFNPGYIDLLLGGYSSGQIALWDIRAGNRPQQLSSVKDSHSKKVTGIRFIESSSGMDFFSASIDATVMSWDARDLSKPTQTVILDPDKTKIPNLQELCTVSSVEYDPTLPDVFMLGTEQGKILMFSRKFHFDSEKLDALFGCEDRPVLSIRRNAFFPQLFASCDPWSVKIWSEGTTGKPILNMMTKEGYYTDMDWNPSRASMLFATKTTGDIEVWDIPGKHSEPLSTIKLEKGPLNCLTADDEGRFLACGTVSGTIHLIEIPNHLRRSSKEELNAVAMTVGSDEPPEGKPRTERLVRKKRKKEKEFKFEDLWDPPEKAEVLKEEYETLYQKYPLFEEAET</sequence>
<dbReference type="InterPro" id="IPR050687">
    <property type="entry name" value="Dynein_IC"/>
</dbReference>
<dbReference type="InterPro" id="IPR001680">
    <property type="entry name" value="WD40_rpt"/>
</dbReference>
<dbReference type="PANTHER" id="PTHR12442">
    <property type="entry name" value="DYNEIN INTERMEDIATE CHAIN"/>
    <property type="match status" value="1"/>
</dbReference>
<keyword evidence="3" id="KW-0963">Cytoplasm</keyword>
<comment type="caution">
    <text evidence="12">The sequence shown here is derived from an EMBL/GenBank/DDBJ whole genome shotgun (WGS) entry which is preliminary data.</text>
</comment>
<keyword evidence="9" id="KW-0505">Motor protein</keyword>
<dbReference type="GO" id="GO:0045504">
    <property type="term" value="F:dynein heavy chain binding"/>
    <property type="evidence" value="ECO:0007669"/>
    <property type="project" value="TreeGrafter"/>
</dbReference>
<organism evidence="12 13">
    <name type="scientific">Argiope bruennichi</name>
    <name type="common">Wasp spider</name>
    <name type="synonym">Aranea bruennichi</name>
    <dbReference type="NCBI Taxonomy" id="94029"/>
    <lineage>
        <taxon>Eukaryota</taxon>
        <taxon>Metazoa</taxon>
        <taxon>Ecdysozoa</taxon>
        <taxon>Arthropoda</taxon>
        <taxon>Chelicerata</taxon>
        <taxon>Arachnida</taxon>
        <taxon>Araneae</taxon>
        <taxon>Araneomorphae</taxon>
        <taxon>Entelegynae</taxon>
        <taxon>Araneoidea</taxon>
        <taxon>Araneidae</taxon>
        <taxon>Argiope</taxon>
    </lineage>
</organism>
<proteinExistence type="inferred from homology"/>
<comment type="subcellular location">
    <subcellularLocation>
        <location evidence="1">Cytoplasm</location>
        <location evidence="1">Cytoskeleton</location>
        <location evidence="1">Cilium axoneme</location>
    </subcellularLocation>
</comment>
<dbReference type="SMART" id="SM00320">
    <property type="entry name" value="WD40"/>
    <property type="match status" value="5"/>
</dbReference>
<keyword evidence="13" id="KW-1185">Reference proteome</keyword>
<protein>
    <submittedName>
        <fullName evidence="12">Dynein intermediate chain 3 like protein</fullName>
    </submittedName>
</protein>
<evidence type="ECO:0000256" key="4">
    <source>
        <dbReference type="ARBA" id="ARBA00022574"/>
    </source>
</evidence>
<keyword evidence="5" id="KW-0493">Microtubule</keyword>
<dbReference type="Proteomes" id="UP000807504">
    <property type="component" value="Unassembled WGS sequence"/>
</dbReference>
<accession>A0A8T0E409</accession>
<keyword evidence="11" id="KW-0966">Cell projection</keyword>
<evidence type="ECO:0000313" key="12">
    <source>
        <dbReference type="EMBL" id="KAF8766513.1"/>
    </source>
</evidence>
<gene>
    <name evidence="12" type="ORF">HNY73_019567</name>
</gene>
<dbReference type="InterPro" id="IPR036322">
    <property type="entry name" value="WD40_repeat_dom_sf"/>
</dbReference>
<evidence type="ECO:0000256" key="5">
    <source>
        <dbReference type="ARBA" id="ARBA00022701"/>
    </source>
</evidence>
<dbReference type="EMBL" id="JABXBU010002230">
    <property type="protein sequence ID" value="KAF8766513.1"/>
    <property type="molecule type" value="Genomic_DNA"/>
</dbReference>
<dbReference type="GO" id="GO:0036158">
    <property type="term" value="P:outer dynein arm assembly"/>
    <property type="evidence" value="ECO:0007669"/>
    <property type="project" value="TreeGrafter"/>
</dbReference>
<reference evidence="12" key="2">
    <citation type="submission" date="2020-06" db="EMBL/GenBank/DDBJ databases">
        <authorList>
            <person name="Sheffer M."/>
        </authorList>
    </citation>
    <scope>NUCLEOTIDE SEQUENCE</scope>
</reference>
<keyword evidence="6" id="KW-0677">Repeat</keyword>
<evidence type="ECO:0000256" key="8">
    <source>
        <dbReference type="ARBA" id="ARBA00023069"/>
    </source>
</evidence>
<dbReference type="GO" id="GO:0005874">
    <property type="term" value="C:microtubule"/>
    <property type="evidence" value="ECO:0007669"/>
    <property type="project" value="UniProtKB-KW"/>
</dbReference>
<evidence type="ECO:0000256" key="1">
    <source>
        <dbReference type="ARBA" id="ARBA00004430"/>
    </source>
</evidence>
<dbReference type="Gene3D" id="2.130.10.10">
    <property type="entry name" value="YVTN repeat-like/Quinoprotein amine dehydrogenase"/>
    <property type="match status" value="2"/>
</dbReference>
<dbReference type="SUPFAM" id="SSF50978">
    <property type="entry name" value="WD40 repeat-like"/>
    <property type="match status" value="1"/>
</dbReference>
<keyword evidence="7" id="KW-0243">Dynein</keyword>
<evidence type="ECO:0000313" key="13">
    <source>
        <dbReference type="Proteomes" id="UP000807504"/>
    </source>
</evidence>